<comment type="caution">
    <text evidence="2">The sequence shown here is derived from an EMBL/GenBank/DDBJ whole genome shotgun (WGS) entry which is preliminary data.</text>
</comment>
<reference evidence="2" key="1">
    <citation type="submission" date="2021-02" db="EMBL/GenBank/DDBJ databases">
        <authorList>
            <person name="Nowell W R."/>
        </authorList>
    </citation>
    <scope>NUCLEOTIDE SEQUENCE</scope>
</reference>
<evidence type="ECO:0000256" key="1">
    <source>
        <dbReference type="SAM" id="MobiDB-lite"/>
    </source>
</evidence>
<evidence type="ECO:0008006" key="4">
    <source>
        <dbReference type="Google" id="ProtNLM"/>
    </source>
</evidence>
<proteinExistence type="predicted"/>
<sequence length="143" mass="14897">WGGQQPSGSSWSGQQPSGSSWSGQQPSGSQYNNQPSNHQNSYPPSYYPIFGSNVQNISMQNTQTTTIYKCQSGAPHCCNNVASSNTSGQTYEDSNGQQLACGNAMSNSTGSQSTGCSSTMYCCQGNNVNSGTAMLCSTATPSS</sequence>
<protein>
    <recommendedName>
        <fullName evidence="4">Hydrophobin</fullName>
    </recommendedName>
</protein>
<organism evidence="2 3">
    <name type="scientific">Adineta steineri</name>
    <dbReference type="NCBI Taxonomy" id="433720"/>
    <lineage>
        <taxon>Eukaryota</taxon>
        <taxon>Metazoa</taxon>
        <taxon>Spiralia</taxon>
        <taxon>Gnathifera</taxon>
        <taxon>Rotifera</taxon>
        <taxon>Eurotatoria</taxon>
        <taxon>Bdelloidea</taxon>
        <taxon>Adinetida</taxon>
        <taxon>Adinetidae</taxon>
        <taxon>Adineta</taxon>
    </lineage>
</organism>
<dbReference type="EMBL" id="CAJOAZ010004113">
    <property type="protein sequence ID" value="CAF4044607.1"/>
    <property type="molecule type" value="Genomic_DNA"/>
</dbReference>
<feature type="region of interest" description="Disordered" evidence="1">
    <location>
        <begin position="1"/>
        <end position="47"/>
    </location>
</feature>
<accession>A0A819RXI3</accession>
<feature type="non-terminal residue" evidence="2">
    <location>
        <position position="1"/>
    </location>
</feature>
<feature type="compositionally biased region" description="Low complexity" evidence="1">
    <location>
        <begin position="1"/>
        <end position="30"/>
    </location>
</feature>
<dbReference type="Proteomes" id="UP000663844">
    <property type="component" value="Unassembled WGS sequence"/>
</dbReference>
<name>A0A819RXI3_9BILA</name>
<dbReference type="AlphaFoldDB" id="A0A819RXI3"/>
<feature type="compositionally biased region" description="Polar residues" evidence="1">
    <location>
        <begin position="31"/>
        <end position="43"/>
    </location>
</feature>
<gene>
    <name evidence="2" type="ORF">OXD698_LOCUS32136</name>
</gene>
<evidence type="ECO:0000313" key="3">
    <source>
        <dbReference type="Proteomes" id="UP000663844"/>
    </source>
</evidence>
<evidence type="ECO:0000313" key="2">
    <source>
        <dbReference type="EMBL" id="CAF4044607.1"/>
    </source>
</evidence>